<dbReference type="Gene3D" id="1.10.357.10">
    <property type="entry name" value="Tetracycline Repressor, domain 2"/>
    <property type="match status" value="1"/>
</dbReference>
<dbReference type="PROSITE" id="PS01081">
    <property type="entry name" value="HTH_TETR_1"/>
    <property type="match status" value="1"/>
</dbReference>
<protein>
    <submittedName>
        <fullName evidence="6">TetR family transcriptional regulator</fullName>
    </submittedName>
</protein>
<evidence type="ECO:0000256" key="3">
    <source>
        <dbReference type="ARBA" id="ARBA00023163"/>
    </source>
</evidence>
<dbReference type="Pfam" id="PF00440">
    <property type="entry name" value="TetR_N"/>
    <property type="match status" value="1"/>
</dbReference>
<dbReference type="Pfam" id="PF21351">
    <property type="entry name" value="TetR_C_41"/>
    <property type="match status" value="1"/>
</dbReference>
<dbReference type="PRINTS" id="PR00455">
    <property type="entry name" value="HTHTETR"/>
</dbReference>
<name>A0ABS6Z574_9ACTN</name>
<dbReference type="InterPro" id="IPR009057">
    <property type="entry name" value="Homeodomain-like_sf"/>
</dbReference>
<proteinExistence type="predicted"/>
<comment type="caution">
    <text evidence="6">The sequence shown here is derived from an EMBL/GenBank/DDBJ whole genome shotgun (WGS) entry which is preliminary data.</text>
</comment>
<keyword evidence="7" id="KW-1185">Reference proteome</keyword>
<evidence type="ECO:0000256" key="2">
    <source>
        <dbReference type="ARBA" id="ARBA00023125"/>
    </source>
</evidence>
<evidence type="ECO:0000259" key="5">
    <source>
        <dbReference type="PROSITE" id="PS50977"/>
    </source>
</evidence>
<dbReference type="InterPro" id="IPR023772">
    <property type="entry name" value="DNA-bd_HTH_TetR-type_CS"/>
</dbReference>
<dbReference type="Proteomes" id="UP000812013">
    <property type="component" value="Unassembled WGS sequence"/>
</dbReference>
<evidence type="ECO:0000313" key="7">
    <source>
        <dbReference type="Proteomes" id="UP000812013"/>
    </source>
</evidence>
<dbReference type="InterPro" id="IPR001647">
    <property type="entry name" value="HTH_TetR"/>
</dbReference>
<dbReference type="PROSITE" id="PS50977">
    <property type="entry name" value="HTH_TETR_2"/>
    <property type="match status" value="1"/>
</dbReference>
<dbReference type="InterPro" id="IPR050109">
    <property type="entry name" value="HTH-type_TetR-like_transc_reg"/>
</dbReference>
<evidence type="ECO:0000256" key="4">
    <source>
        <dbReference type="PROSITE-ProRule" id="PRU00335"/>
    </source>
</evidence>
<feature type="DNA-binding region" description="H-T-H motif" evidence="4">
    <location>
        <begin position="33"/>
        <end position="52"/>
    </location>
</feature>
<dbReference type="PANTHER" id="PTHR30055:SF234">
    <property type="entry name" value="HTH-TYPE TRANSCRIPTIONAL REGULATOR BETI"/>
    <property type="match status" value="1"/>
</dbReference>
<dbReference type="InterPro" id="IPR049484">
    <property type="entry name" value="Rv0078-like_C"/>
</dbReference>
<dbReference type="EMBL" id="WTFF01000055">
    <property type="protein sequence ID" value="MBW5482358.1"/>
    <property type="molecule type" value="Genomic_DNA"/>
</dbReference>
<feature type="domain" description="HTH tetR-type" evidence="5">
    <location>
        <begin position="10"/>
        <end position="70"/>
    </location>
</feature>
<organism evidence="6 7">
    <name type="scientific">Streptomyces bambusae</name>
    <dbReference type="NCBI Taxonomy" id="1550616"/>
    <lineage>
        <taxon>Bacteria</taxon>
        <taxon>Bacillati</taxon>
        <taxon>Actinomycetota</taxon>
        <taxon>Actinomycetes</taxon>
        <taxon>Kitasatosporales</taxon>
        <taxon>Streptomycetaceae</taxon>
        <taxon>Streptomyces</taxon>
    </lineage>
</organism>
<evidence type="ECO:0000256" key="1">
    <source>
        <dbReference type="ARBA" id="ARBA00023015"/>
    </source>
</evidence>
<sequence>MRRSQLERTTATTGALLASARELFAGDGFSATSLDAICAGAGVTRGAFYHHFKNKEHIFREVYAADQKKLSLVVRRAFRAEQDPWDGMAAGCRALLEASLEPSVRKITLVEAPGALDWSTMRNIQAGCKEQMRRGLVIAIEAGCIPDRPLEPLASLLYGGICEMALDLADAVDQRAALEHSLAEFALVLTGVAGRHARGCAHKDQAGS</sequence>
<dbReference type="SUPFAM" id="SSF46689">
    <property type="entry name" value="Homeodomain-like"/>
    <property type="match status" value="1"/>
</dbReference>
<keyword evidence="1" id="KW-0805">Transcription regulation</keyword>
<keyword evidence="3" id="KW-0804">Transcription</keyword>
<dbReference type="PANTHER" id="PTHR30055">
    <property type="entry name" value="HTH-TYPE TRANSCRIPTIONAL REGULATOR RUTR"/>
    <property type="match status" value="1"/>
</dbReference>
<accession>A0ABS6Z574</accession>
<reference evidence="6 7" key="1">
    <citation type="submission" date="2019-12" db="EMBL/GenBank/DDBJ databases">
        <title>Genome sequence of Streptomyces bambusae.</title>
        <authorList>
            <person name="Bansal K."/>
            <person name="Choksket S."/>
            <person name="Korpole S."/>
            <person name="Patil P.B."/>
        </authorList>
    </citation>
    <scope>NUCLEOTIDE SEQUENCE [LARGE SCALE GENOMIC DNA]</scope>
    <source>
        <strain evidence="6 7">SK60</strain>
    </source>
</reference>
<gene>
    <name evidence="6" type="ORF">GPJ59_10795</name>
</gene>
<keyword evidence="2 4" id="KW-0238">DNA-binding</keyword>
<evidence type="ECO:0000313" key="6">
    <source>
        <dbReference type="EMBL" id="MBW5482358.1"/>
    </source>
</evidence>